<accession>F4R5M9</accession>
<dbReference type="CDD" id="cd00609">
    <property type="entry name" value="AAT_like"/>
    <property type="match status" value="1"/>
</dbReference>
<evidence type="ECO:0000313" key="3">
    <source>
        <dbReference type="EMBL" id="EGG12076.1"/>
    </source>
</evidence>
<dbReference type="VEuPathDB" id="FungiDB:MELLADRAFT_102000"/>
<dbReference type="OrthoDB" id="7042322at2759"/>
<dbReference type="InterPro" id="IPR015424">
    <property type="entry name" value="PyrdxlP-dep_Trfase"/>
</dbReference>
<dbReference type="InterPro" id="IPR015421">
    <property type="entry name" value="PyrdxlP-dep_Trfase_major"/>
</dbReference>
<dbReference type="Pfam" id="PF00155">
    <property type="entry name" value="Aminotran_1_2"/>
    <property type="match status" value="1"/>
</dbReference>
<keyword evidence="1" id="KW-0663">Pyridoxal phosphate</keyword>
<dbReference type="KEGG" id="mlr:MELLADRAFT_102000"/>
<evidence type="ECO:0000256" key="1">
    <source>
        <dbReference type="ARBA" id="ARBA00022898"/>
    </source>
</evidence>
<dbReference type="InterPro" id="IPR050478">
    <property type="entry name" value="Ethylene_sulfur-biosynth"/>
</dbReference>
<dbReference type="RefSeq" id="XP_007404451.1">
    <property type="nucleotide sequence ID" value="XM_007404389.1"/>
</dbReference>
<name>F4R5M9_MELLP</name>
<dbReference type="Proteomes" id="UP000001072">
    <property type="component" value="Unassembled WGS sequence"/>
</dbReference>
<dbReference type="Gene3D" id="3.40.640.10">
    <property type="entry name" value="Type I PLP-dependent aspartate aminotransferase-like (Major domain)"/>
    <property type="match status" value="1"/>
</dbReference>
<dbReference type="InterPro" id="IPR015422">
    <property type="entry name" value="PyrdxlP-dep_Trfase_small"/>
</dbReference>
<dbReference type="SUPFAM" id="SSF53383">
    <property type="entry name" value="PLP-dependent transferases"/>
    <property type="match status" value="1"/>
</dbReference>
<dbReference type="InterPro" id="IPR004839">
    <property type="entry name" value="Aminotransferase_I/II_large"/>
</dbReference>
<dbReference type="Gene3D" id="3.90.1150.10">
    <property type="entry name" value="Aspartate Aminotransferase, domain 1"/>
    <property type="match status" value="1"/>
</dbReference>
<dbReference type="PANTHER" id="PTHR43795:SF39">
    <property type="entry name" value="AMINOTRANSFERASE CLASS I_CLASSII DOMAIN-CONTAINING PROTEIN"/>
    <property type="match status" value="1"/>
</dbReference>
<dbReference type="STRING" id="747676.F4R5M9"/>
<dbReference type="GeneID" id="18921537"/>
<dbReference type="EMBL" id="GL883091">
    <property type="protein sequence ID" value="EGG12076.1"/>
    <property type="molecule type" value="Genomic_DNA"/>
</dbReference>
<reference evidence="4" key="1">
    <citation type="journal article" date="2011" name="Proc. Natl. Acad. Sci. U.S.A.">
        <title>Obligate biotrophy features unraveled by the genomic analysis of rust fungi.</title>
        <authorList>
            <person name="Duplessis S."/>
            <person name="Cuomo C.A."/>
            <person name="Lin Y.-C."/>
            <person name="Aerts A."/>
            <person name="Tisserant E."/>
            <person name="Veneault-Fourrey C."/>
            <person name="Joly D.L."/>
            <person name="Hacquard S."/>
            <person name="Amselem J."/>
            <person name="Cantarel B.L."/>
            <person name="Chiu R."/>
            <person name="Coutinho P.M."/>
            <person name="Feau N."/>
            <person name="Field M."/>
            <person name="Frey P."/>
            <person name="Gelhaye E."/>
            <person name="Goldberg J."/>
            <person name="Grabherr M.G."/>
            <person name="Kodira C.D."/>
            <person name="Kohler A."/>
            <person name="Kuees U."/>
            <person name="Lindquist E.A."/>
            <person name="Lucas S.M."/>
            <person name="Mago R."/>
            <person name="Mauceli E."/>
            <person name="Morin E."/>
            <person name="Murat C."/>
            <person name="Pangilinan J.L."/>
            <person name="Park R."/>
            <person name="Pearson M."/>
            <person name="Quesneville H."/>
            <person name="Rouhier N."/>
            <person name="Sakthikumar S."/>
            <person name="Salamov A.A."/>
            <person name="Schmutz J."/>
            <person name="Selles B."/>
            <person name="Shapiro H."/>
            <person name="Tanguay P."/>
            <person name="Tuskan G.A."/>
            <person name="Henrissat B."/>
            <person name="Van de Peer Y."/>
            <person name="Rouze P."/>
            <person name="Ellis J.G."/>
            <person name="Dodds P.N."/>
            <person name="Schein J.E."/>
            <person name="Zhong S."/>
            <person name="Hamelin R.C."/>
            <person name="Grigoriev I.V."/>
            <person name="Szabo L.J."/>
            <person name="Martin F."/>
        </authorList>
    </citation>
    <scope>NUCLEOTIDE SEQUENCE [LARGE SCALE GENOMIC DNA]</scope>
    <source>
        <strain evidence="4">98AG31 / pathotype 3-4-7</strain>
    </source>
</reference>
<evidence type="ECO:0000259" key="2">
    <source>
        <dbReference type="Pfam" id="PF00155"/>
    </source>
</evidence>
<dbReference type="GO" id="GO:0008483">
    <property type="term" value="F:transaminase activity"/>
    <property type="evidence" value="ECO:0007669"/>
    <property type="project" value="TreeGrafter"/>
</dbReference>
<feature type="domain" description="Aminotransferase class I/classII large" evidence="2">
    <location>
        <begin position="83"/>
        <end position="252"/>
    </location>
</feature>
<dbReference type="HOGENOM" id="CLU_017584_1_2_1"/>
<protein>
    <recommendedName>
        <fullName evidence="2">Aminotransferase class I/classII large domain-containing protein</fullName>
    </recommendedName>
</protein>
<sequence length="532" mass="60248">MTSVPATNPFLSHRGASLLAPANRIATHISSAFKSLYSEENPDGHISLGVAENWLMQEWLTKYFNSQFELVPEDLHYQSVFGPNSFKLVLQDLLNKYFHPSIPVKSEHLVTGIGVTAVLEQLLYSLCDANDRVLLAKPYYAGFDKIAKQKLGIVLVGVDVPEGIDPSSETALESFESAYQETALESFELSYRALESQSLRDSVKCVLLCNPSNPLGFCYSRKALIEYLKFCERYNLHLIVDEIYAFSVFNPKTNLSLEETLENQTLTETTREFVSVLTIDCLEEAGCDPGRLHVYAFKLLHRAGLLISQHNKEVINSVQSTANLMQIPRSTEVLLEKLLGNPTTLDWYLKEYVGESISRLNPYGYLFTRSKPKTKLQDAYEYSTKRLDALKIEYLNSCAGHYIVVDLRRWLPEKTPNGIVLGTPIEREEALFLTLLKDFGLYLFNLKLDFGQVQERSQLIRTTEDIRGTLQANVTSIETTASPLYVVNSNGFMSSLKTFNSESRRMNTQLQVTPGHHHRHPSNEPLYIVNFV</sequence>
<evidence type="ECO:0000313" key="4">
    <source>
        <dbReference type="Proteomes" id="UP000001072"/>
    </source>
</evidence>
<dbReference type="GO" id="GO:0030170">
    <property type="term" value="F:pyridoxal phosphate binding"/>
    <property type="evidence" value="ECO:0007669"/>
    <property type="project" value="InterPro"/>
</dbReference>
<dbReference type="InParanoid" id="F4R5M9"/>
<organism evidence="4">
    <name type="scientific">Melampsora larici-populina (strain 98AG31 / pathotype 3-4-7)</name>
    <name type="common">Poplar leaf rust fungus</name>
    <dbReference type="NCBI Taxonomy" id="747676"/>
    <lineage>
        <taxon>Eukaryota</taxon>
        <taxon>Fungi</taxon>
        <taxon>Dikarya</taxon>
        <taxon>Basidiomycota</taxon>
        <taxon>Pucciniomycotina</taxon>
        <taxon>Pucciniomycetes</taxon>
        <taxon>Pucciniales</taxon>
        <taxon>Melampsoraceae</taxon>
        <taxon>Melampsora</taxon>
    </lineage>
</organism>
<dbReference type="AlphaFoldDB" id="F4R5M9"/>
<dbReference type="eggNOG" id="KOG0256">
    <property type="taxonomic scope" value="Eukaryota"/>
</dbReference>
<dbReference type="PANTHER" id="PTHR43795">
    <property type="entry name" value="BIFUNCTIONAL ASPARTATE AMINOTRANSFERASE AND GLUTAMATE/ASPARTATE-PREPHENATE AMINOTRANSFERASE-RELATED"/>
    <property type="match status" value="1"/>
</dbReference>
<keyword evidence="4" id="KW-1185">Reference proteome</keyword>
<gene>
    <name evidence="3" type="ORF">MELLADRAFT_102000</name>
</gene>
<proteinExistence type="predicted"/>
<dbReference type="GO" id="GO:0006520">
    <property type="term" value="P:amino acid metabolic process"/>
    <property type="evidence" value="ECO:0007669"/>
    <property type="project" value="TreeGrafter"/>
</dbReference>